<comment type="caution">
    <text evidence="1">The sequence shown here is derived from an EMBL/GenBank/DDBJ whole genome shotgun (WGS) entry which is preliminary data.</text>
</comment>
<sequence length="57" mass="6528">MRFWLRYGLVVAEYHCPINHDSSRDPATACENTMVIPKAKQLSARKSVKWPTTPNNP</sequence>
<proteinExistence type="predicted"/>
<dbReference type="EMBL" id="JBCGBO010000005">
    <property type="protein sequence ID" value="KAK9199971.1"/>
    <property type="molecule type" value="Genomic_DNA"/>
</dbReference>
<dbReference type="Proteomes" id="UP001428341">
    <property type="component" value="Unassembled WGS sequence"/>
</dbReference>
<dbReference type="AlphaFoldDB" id="A0AAP0QLG2"/>
<organism evidence="1 2">
    <name type="scientific">Citrus x changshan-huyou</name>
    <dbReference type="NCBI Taxonomy" id="2935761"/>
    <lineage>
        <taxon>Eukaryota</taxon>
        <taxon>Viridiplantae</taxon>
        <taxon>Streptophyta</taxon>
        <taxon>Embryophyta</taxon>
        <taxon>Tracheophyta</taxon>
        <taxon>Spermatophyta</taxon>
        <taxon>Magnoliopsida</taxon>
        <taxon>eudicotyledons</taxon>
        <taxon>Gunneridae</taxon>
        <taxon>Pentapetalae</taxon>
        <taxon>rosids</taxon>
        <taxon>malvids</taxon>
        <taxon>Sapindales</taxon>
        <taxon>Rutaceae</taxon>
        <taxon>Aurantioideae</taxon>
        <taxon>Citrus</taxon>
    </lineage>
</organism>
<evidence type="ECO:0000313" key="2">
    <source>
        <dbReference type="Proteomes" id="UP001428341"/>
    </source>
</evidence>
<gene>
    <name evidence="1" type="ORF">WN944_015165</name>
</gene>
<reference evidence="1 2" key="1">
    <citation type="submission" date="2024-05" db="EMBL/GenBank/DDBJ databases">
        <title>Haplotype-resolved chromosome-level genome assembly of Huyou (Citrus changshanensis).</title>
        <authorList>
            <person name="Miao C."/>
            <person name="Chen W."/>
            <person name="Wu Y."/>
            <person name="Wang L."/>
            <person name="Zhao S."/>
            <person name="Grierson D."/>
            <person name="Xu C."/>
            <person name="Chen K."/>
        </authorList>
    </citation>
    <scope>NUCLEOTIDE SEQUENCE [LARGE SCALE GENOMIC DNA]</scope>
    <source>
        <strain evidence="1">01-14</strain>
        <tissue evidence="1">Leaf</tissue>
    </source>
</reference>
<protein>
    <submittedName>
        <fullName evidence="1">Uncharacterized protein</fullName>
    </submittedName>
</protein>
<keyword evidence="2" id="KW-1185">Reference proteome</keyword>
<evidence type="ECO:0000313" key="1">
    <source>
        <dbReference type="EMBL" id="KAK9199971.1"/>
    </source>
</evidence>
<name>A0AAP0QLG2_9ROSI</name>
<accession>A0AAP0QLG2</accession>